<name>A0ABX7NEK1_9BACT</name>
<evidence type="ECO:0000313" key="2">
    <source>
        <dbReference type="Proteomes" id="UP000663090"/>
    </source>
</evidence>
<dbReference type="Proteomes" id="UP000663090">
    <property type="component" value="Chromosome"/>
</dbReference>
<organism evidence="1 2">
    <name type="scientific">Myxococcus landrumensis</name>
    <dbReference type="NCBI Taxonomy" id="2813577"/>
    <lineage>
        <taxon>Bacteria</taxon>
        <taxon>Pseudomonadati</taxon>
        <taxon>Myxococcota</taxon>
        <taxon>Myxococcia</taxon>
        <taxon>Myxococcales</taxon>
        <taxon>Cystobacterineae</taxon>
        <taxon>Myxococcaceae</taxon>
        <taxon>Myxococcus</taxon>
    </lineage>
</organism>
<sequence>MTPRHVERELALHLESSGLGLSTTSTASSLYWGGLPTKSPDRAVLVRDTGGEQSLYLGTGRGLLAADAQVVVRGVPNRVEEARELAVACWRALHLARIPGFVGVKCEGAGPIAQPPDGSGRPRLSFNVIASFVA</sequence>
<keyword evidence="2" id="KW-1185">Reference proteome</keyword>
<reference evidence="1 2" key="1">
    <citation type="submission" date="2021-02" db="EMBL/GenBank/DDBJ databases">
        <title>De Novo genome assembly of isolated myxobacteria.</title>
        <authorList>
            <person name="Stevens D.C."/>
        </authorList>
    </citation>
    <scope>NUCLEOTIDE SEQUENCE [LARGE SCALE GENOMIC DNA]</scope>
    <source>
        <strain evidence="1 2">SCHIC003</strain>
    </source>
</reference>
<accession>A0ABX7NEK1</accession>
<proteinExistence type="predicted"/>
<protein>
    <recommendedName>
        <fullName evidence="3">DUF3168 domain-containing protein</fullName>
    </recommendedName>
</protein>
<evidence type="ECO:0000313" key="1">
    <source>
        <dbReference type="EMBL" id="QSQ17234.1"/>
    </source>
</evidence>
<dbReference type="EMBL" id="CP071091">
    <property type="protein sequence ID" value="QSQ17234.1"/>
    <property type="molecule type" value="Genomic_DNA"/>
</dbReference>
<dbReference type="RefSeq" id="WP_206718868.1">
    <property type="nucleotide sequence ID" value="NZ_CP071091.1"/>
</dbReference>
<gene>
    <name evidence="1" type="ORF">JY572_14735</name>
</gene>
<evidence type="ECO:0008006" key="3">
    <source>
        <dbReference type="Google" id="ProtNLM"/>
    </source>
</evidence>